<organism evidence="3 4">
    <name type="scientific">Papaver somniferum</name>
    <name type="common">Opium poppy</name>
    <dbReference type="NCBI Taxonomy" id="3469"/>
    <lineage>
        <taxon>Eukaryota</taxon>
        <taxon>Viridiplantae</taxon>
        <taxon>Streptophyta</taxon>
        <taxon>Embryophyta</taxon>
        <taxon>Tracheophyta</taxon>
        <taxon>Spermatophyta</taxon>
        <taxon>Magnoliopsida</taxon>
        <taxon>Ranunculales</taxon>
        <taxon>Papaveraceae</taxon>
        <taxon>Papaveroideae</taxon>
        <taxon>Papaver</taxon>
    </lineage>
</organism>
<accession>A0A4Y7J4M9</accession>
<dbReference type="AlphaFoldDB" id="A0A4Y7J4M9"/>
<feature type="transmembrane region" description="Helical" evidence="2">
    <location>
        <begin position="6"/>
        <end position="27"/>
    </location>
</feature>
<protein>
    <submittedName>
        <fullName evidence="3">Uncharacterized protein</fullName>
    </submittedName>
</protein>
<evidence type="ECO:0000313" key="3">
    <source>
        <dbReference type="EMBL" id="RZC54891.1"/>
    </source>
</evidence>
<evidence type="ECO:0000256" key="1">
    <source>
        <dbReference type="SAM" id="MobiDB-lite"/>
    </source>
</evidence>
<keyword evidence="4" id="KW-1185">Reference proteome</keyword>
<evidence type="ECO:0000313" key="4">
    <source>
        <dbReference type="Proteomes" id="UP000316621"/>
    </source>
</evidence>
<feature type="region of interest" description="Disordered" evidence="1">
    <location>
        <begin position="60"/>
        <end position="96"/>
    </location>
</feature>
<dbReference type="Gramene" id="RZC54891">
    <property type="protein sequence ID" value="RZC54891"/>
    <property type="gene ID" value="C5167_013742"/>
</dbReference>
<reference evidence="3 4" key="1">
    <citation type="journal article" date="2018" name="Science">
        <title>The opium poppy genome and morphinan production.</title>
        <authorList>
            <person name="Guo L."/>
            <person name="Winzer T."/>
            <person name="Yang X."/>
            <person name="Li Y."/>
            <person name="Ning Z."/>
            <person name="He Z."/>
            <person name="Teodor R."/>
            <person name="Lu Y."/>
            <person name="Bowser T.A."/>
            <person name="Graham I.A."/>
            <person name="Ye K."/>
        </authorList>
    </citation>
    <scope>NUCLEOTIDE SEQUENCE [LARGE SCALE GENOMIC DNA]</scope>
    <source>
        <strain evidence="4">cv. HN1</strain>
        <tissue evidence="3">Leaves</tissue>
    </source>
</reference>
<name>A0A4Y7J4M9_PAPSO</name>
<dbReference type="EMBL" id="CM010717">
    <property type="protein sequence ID" value="RZC54891.1"/>
    <property type="molecule type" value="Genomic_DNA"/>
</dbReference>
<proteinExistence type="predicted"/>
<evidence type="ECO:0000256" key="2">
    <source>
        <dbReference type="SAM" id="Phobius"/>
    </source>
</evidence>
<feature type="compositionally biased region" description="Basic and acidic residues" evidence="1">
    <location>
        <begin position="82"/>
        <end position="96"/>
    </location>
</feature>
<gene>
    <name evidence="3" type="ORF">C5167_013742</name>
</gene>
<dbReference type="Proteomes" id="UP000316621">
    <property type="component" value="Chromosome 3"/>
</dbReference>
<keyword evidence="2" id="KW-0812">Transmembrane</keyword>
<keyword evidence="2" id="KW-0472">Membrane</keyword>
<keyword evidence="2" id="KW-1133">Transmembrane helix</keyword>
<sequence>MIFCLLLINVFFFSFLNWIFGLIYIHFPIQVILLVINATSGVGAPYFDENILTFSSASLVRRSPNPGKRSASPRRTLPSRGESSDRRSHESPRKKS</sequence>